<keyword evidence="4" id="KW-1185">Reference proteome</keyword>
<evidence type="ECO:0000313" key="4">
    <source>
        <dbReference type="Proteomes" id="UP001597231"/>
    </source>
</evidence>
<dbReference type="Pfam" id="PF06032">
    <property type="entry name" value="S-Me-THD_N"/>
    <property type="match status" value="1"/>
</dbReference>
<evidence type="ECO:0000259" key="1">
    <source>
        <dbReference type="Pfam" id="PF06032"/>
    </source>
</evidence>
<proteinExistence type="predicted"/>
<dbReference type="Gene3D" id="2.40.390.10">
    <property type="entry name" value="CV3147-like"/>
    <property type="match status" value="1"/>
</dbReference>
<sequence length="363" mass="39538">MRDISLQEAEDILYGACILGAGGGGSLEEGLQLVRNIYERGQSIRLVSVDEIEDDWLVVSPYYVGSVAPPSEEIVEKLKGLKEVPGNPSVFATKALQDHLGKNVNAICATELGGNTAWAMDVAAAMQLPLVDGDPAGRAVPDLAHTTFNVHGASITPFALASRYGDHVIVEAVVNHDRADQIARSFAMISGNFSGICDHPLDGKRFKEYIIPNTLSRAGSIGHARRTGLAYDPVAAIVRKTDARLLTMGAIVESEWQDANGFIEGIIVVEDNDTKDTWNIWFRNENMFVKNGNELISVIPTIISILNRETGEPILNPQCRKGMEVAVVTFPSPDIWTTKEGLEVFGPKYIGMENKDFESTVKK</sequence>
<comment type="caution">
    <text evidence="3">The sequence shown here is derived from an EMBL/GenBank/DDBJ whole genome shotgun (WGS) entry which is preliminary data.</text>
</comment>
<name>A0ABW3TXI3_9BACL</name>
<feature type="domain" description="S-Me-THD-like C-terminal" evidence="2">
    <location>
        <begin position="176"/>
        <end position="354"/>
    </location>
</feature>
<dbReference type="InterPro" id="IPR027479">
    <property type="entry name" value="S-Me-THD_N_sf"/>
</dbReference>
<accession>A0ABW3TXI3</accession>
<dbReference type="Gene3D" id="3.40.1610.10">
    <property type="entry name" value="CV3147-like domain"/>
    <property type="match status" value="1"/>
</dbReference>
<protein>
    <submittedName>
        <fullName evidence="3">DUF917 domain-containing protein</fullName>
    </submittedName>
</protein>
<evidence type="ECO:0000259" key="2">
    <source>
        <dbReference type="Pfam" id="PF20906"/>
    </source>
</evidence>
<gene>
    <name evidence="3" type="ORF">ACFQ38_07950</name>
</gene>
<dbReference type="RefSeq" id="WP_381480310.1">
    <property type="nucleotide sequence ID" value="NZ_JBHTLT010000038.1"/>
</dbReference>
<dbReference type="InterPro" id="IPR024071">
    <property type="entry name" value="S-Me-THD_C_sf"/>
</dbReference>
<dbReference type="Pfam" id="PF20906">
    <property type="entry name" value="S-Me-THD_C"/>
    <property type="match status" value="1"/>
</dbReference>
<reference evidence="4" key="1">
    <citation type="journal article" date="2019" name="Int. J. Syst. Evol. Microbiol.">
        <title>The Global Catalogue of Microorganisms (GCM) 10K type strain sequencing project: providing services to taxonomists for standard genome sequencing and annotation.</title>
        <authorList>
            <consortium name="The Broad Institute Genomics Platform"/>
            <consortium name="The Broad Institute Genome Sequencing Center for Infectious Disease"/>
            <person name="Wu L."/>
            <person name="Ma J."/>
        </authorList>
    </citation>
    <scope>NUCLEOTIDE SEQUENCE [LARGE SCALE GENOMIC DNA]</scope>
    <source>
        <strain evidence="4">CCUG 53915</strain>
    </source>
</reference>
<organism evidence="3 4">
    <name type="scientific">Sporosarcina contaminans</name>
    <dbReference type="NCBI Taxonomy" id="633403"/>
    <lineage>
        <taxon>Bacteria</taxon>
        <taxon>Bacillati</taxon>
        <taxon>Bacillota</taxon>
        <taxon>Bacilli</taxon>
        <taxon>Bacillales</taxon>
        <taxon>Caryophanaceae</taxon>
        <taxon>Sporosarcina</taxon>
    </lineage>
</organism>
<dbReference type="Proteomes" id="UP001597231">
    <property type="component" value="Unassembled WGS sequence"/>
</dbReference>
<dbReference type="InterPro" id="IPR010318">
    <property type="entry name" value="S-Me-THD_N"/>
</dbReference>
<dbReference type="EMBL" id="JBHTLT010000038">
    <property type="protein sequence ID" value="MFD1205034.1"/>
    <property type="molecule type" value="Genomic_DNA"/>
</dbReference>
<dbReference type="InterPro" id="IPR048350">
    <property type="entry name" value="S-Me-THD-like_C"/>
</dbReference>
<dbReference type="SUPFAM" id="SSF160991">
    <property type="entry name" value="CV3147-like"/>
    <property type="match status" value="1"/>
</dbReference>
<feature type="domain" description="S-Me-THD N-terminal" evidence="1">
    <location>
        <begin position="8"/>
        <end position="171"/>
    </location>
</feature>
<evidence type="ECO:0000313" key="3">
    <source>
        <dbReference type="EMBL" id="MFD1205034.1"/>
    </source>
</evidence>